<evidence type="ECO:0000256" key="2">
    <source>
        <dbReference type="SAM" id="Phobius"/>
    </source>
</evidence>
<dbReference type="GeneID" id="73470696"/>
<dbReference type="EMBL" id="JAGSYN010000167">
    <property type="protein sequence ID" value="KAG7662599.1"/>
    <property type="molecule type" value="Genomic_DNA"/>
</dbReference>
<evidence type="ECO:0000313" key="3">
    <source>
        <dbReference type="EMBL" id="KAG7662599.1"/>
    </source>
</evidence>
<dbReference type="AlphaFoldDB" id="A0A8J5UXU8"/>
<protein>
    <submittedName>
        <fullName evidence="3">GSF2</fullName>
    </submittedName>
</protein>
<keyword evidence="2" id="KW-0472">Membrane</keyword>
<keyword evidence="2" id="KW-0812">Transmembrane</keyword>
<name>A0A8J5UXU8_9ASCO</name>
<proteinExistence type="predicted"/>
<feature type="transmembrane region" description="Helical" evidence="2">
    <location>
        <begin position="191"/>
        <end position="213"/>
    </location>
</feature>
<evidence type="ECO:0000313" key="4">
    <source>
        <dbReference type="Proteomes" id="UP000694255"/>
    </source>
</evidence>
<evidence type="ECO:0000256" key="1">
    <source>
        <dbReference type="SAM" id="MobiDB-lite"/>
    </source>
</evidence>
<accession>A0A8J5UXU8</accession>
<dbReference type="InterPro" id="IPR022757">
    <property type="entry name" value="Gsf2"/>
</dbReference>
<reference evidence="3 4" key="1">
    <citation type="journal article" date="2021" name="DNA Res.">
        <title>Genome analysis of Candida subhashii reveals its hybrid nature and dual mitochondrial genome conformations.</title>
        <authorList>
            <person name="Mixao V."/>
            <person name="Hegedusova E."/>
            <person name="Saus E."/>
            <person name="Pryszcz L.P."/>
            <person name="Cillingova A."/>
            <person name="Nosek J."/>
            <person name="Gabaldon T."/>
        </authorList>
    </citation>
    <scope>NUCLEOTIDE SEQUENCE [LARGE SCALE GENOMIC DNA]</scope>
    <source>
        <strain evidence="3 4">CBS 10753</strain>
    </source>
</reference>
<sequence>MSEDNNTGSGNEESQTGYVDIYLRFNDDMEKDYCFQIKTTTTFRDLFRIFNELPISLRPSVFYSVKPIGFKKSISPGYLTEDGNFLFDYDSQNQTVPIKDFDELINNNVWPGQLIIPEWKFNDFGFYSFVTFLICWLYTDLPDFISPTPGLCLTNQVTNLFGYLASRFGYGHIADLLLEDVSSPVSVTGQIFFFVFHLMKIGIIFGLFYSGAVNPYTIFTLGRNVQKDITKEQLLELGWTGTKKATIDEYKDYYRDYKTDEYGGMVPAHRAGLFNTMKHLGCELEQGEGYNTPLTKENMIVTFDELLEQSKQPNFKLKLCYDYFAELGLVFATNVENKQSSELPEFIKQYRRYGLLISNDKLKQIVKARKGLPEPEPELESKQEVEKVEEIVDEKKNDEDDEE</sequence>
<gene>
    <name evidence="3" type="ORF">J8A68_003896</name>
</gene>
<comment type="caution">
    <text evidence="3">The sequence shown here is derived from an EMBL/GenBank/DDBJ whole genome shotgun (WGS) entry which is preliminary data.</text>
</comment>
<dbReference type="Pfam" id="PF11055">
    <property type="entry name" value="Gsf2"/>
    <property type="match status" value="1"/>
</dbReference>
<feature type="transmembrane region" description="Helical" evidence="2">
    <location>
        <begin position="121"/>
        <end position="139"/>
    </location>
</feature>
<feature type="region of interest" description="Disordered" evidence="1">
    <location>
        <begin position="370"/>
        <end position="403"/>
    </location>
</feature>
<keyword evidence="2" id="KW-1133">Transmembrane helix</keyword>
<dbReference type="Proteomes" id="UP000694255">
    <property type="component" value="Unassembled WGS sequence"/>
</dbReference>
<feature type="compositionally biased region" description="Basic and acidic residues" evidence="1">
    <location>
        <begin position="379"/>
        <end position="403"/>
    </location>
</feature>
<dbReference type="OrthoDB" id="4076669at2759"/>
<dbReference type="RefSeq" id="XP_049262832.1">
    <property type="nucleotide sequence ID" value="XM_049407799.1"/>
</dbReference>
<keyword evidence="4" id="KW-1185">Reference proteome</keyword>
<organism evidence="3 4">
    <name type="scientific">[Candida] subhashii</name>
    <dbReference type="NCBI Taxonomy" id="561895"/>
    <lineage>
        <taxon>Eukaryota</taxon>
        <taxon>Fungi</taxon>
        <taxon>Dikarya</taxon>
        <taxon>Ascomycota</taxon>
        <taxon>Saccharomycotina</taxon>
        <taxon>Pichiomycetes</taxon>
        <taxon>Debaryomycetaceae</taxon>
        <taxon>Spathaspora</taxon>
    </lineage>
</organism>